<dbReference type="PANTHER" id="PTHR43179:SF12">
    <property type="entry name" value="GALACTOFURANOSYLTRANSFERASE GLFT2"/>
    <property type="match status" value="1"/>
</dbReference>
<reference evidence="8" key="1">
    <citation type="submission" date="2016-10" db="EMBL/GenBank/DDBJ databases">
        <authorList>
            <person name="Varghese N."/>
            <person name="Submissions S."/>
        </authorList>
    </citation>
    <scope>NUCLEOTIDE SEQUENCE [LARGE SCALE GENOMIC DNA]</scope>
    <source>
        <strain evidence="8">BL9</strain>
    </source>
</reference>
<evidence type="ECO:0000313" key="8">
    <source>
        <dbReference type="Proteomes" id="UP000198538"/>
    </source>
</evidence>
<dbReference type="PANTHER" id="PTHR43179">
    <property type="entry name" value="RHAMNOSYLTRANSFERASE WBBL"/>
    <property type="match status" value="1"/>
</dbReference>
<dbReference type="Gene3D" id="3.90.550.10">
    <property type="entry name" value="Spore Coat Polysaccharide Biosynthesis Protein SpsA, Chain A"/>
    <property type="match status" value="1"/>
</dbReference>
<feature type="domain" description="Glycosyltransferase 2-like" evidence="6">
    <location>
        <begin position="102"/>
        <end position="268"/>
    </location>
</feature>
<evidence type="ECO:0000256" key="3">
    <source>
        <dbReference type="ARBA" id="ARBA00022676"/>
    </source>
</evidence>
<dbReference type="EMBL" id="FMVM01000007">
    <property type="protein sequence ID" value="SCY65884.1"/>
    <property type="molecule type" value="Genomic_DNA"/>
</dbReference>
<evidence type="ECO:0000256" key="4">
    <source>
        <dbReference type="ARBA" id="ARBA00022679"/>
    </source>
</evidence>
<evidence type="ECO:0000313" key="7">
    <source>
        <dbReference type="EMBL" id="SCY65884.1"/>
    </source>
</evidence>
<evidence type="ECO:0000256" key="1">
    <source>
        <dbReference type="ARBA" id="ARBA00004776"/>
    </source>
</evidence>
<name>A0A1G5HQ91_9BACL</name>
<dbReference type="InterPro" id="IPR029044">
    <property type="entry name" value="Nucleotide-diphossugar_trans"/>
</dbReference>
<dbReference type="GO" id="GO:0016757">
    <property type="term" value="F:glycosyltransferase activity"/>
    <property type="evidence" value="ECO:0007669"/>
    <property type="project" value="UniProtKB-KW"/>
</dbReference>
<evidence type="ECO:0000256" key="2">
    <source>
        <dbReference type="ARBA" id="ARBA00006739"/>
    </source>
</evidence>
<dbReference type="Pfam" id="PF00535">
    <property type="entry name" value="Glycos_transf_2"/>
    <property type="match status" value="1"/>
</dbReference>
<evidence type="ECO:0000256" key="5">
    <source>
        <dbReference type="SAM" id="MobiDB-lite"/>
    </source>
</evidence>
<comment type="similarity">
    <text evidence="2">Belongs to the glycosyltransferase 2 family.</text>
</comment>
<feature type="region of interest" description="Disordered" evidence="5">
    <location>
        <begin position="1"/>
        <end position="43"/>
    </location>
</feature>
<protein>
    <submittedName>
        <fullName evidence="7">Glycosyltransferase, GT2 family</fullName>
    </submittedName>
</protein>
<keyword evidence="4 7" id="KW-0808">Transferase</keyword>
<proteinExistence type="inferred from homology"/>
<dbReference type="STRING" id="582692.SAMN05720606_107137"/>
<keyword evidence="3" id="KW-0328">Glycosyltransferase</keyword>
<dbReference type="Proteomes" id="UP000198538">
    <property type="component" value="Unassembled WGS sequence"/>
</dbReference>
<organism evidence="7 8">
    <name type="scientific">Paenibacillus polysaccharolyticus</name>
    <dbReference type="NCBI Taxonomy" id="582692"/>
    <lineage>
        <taxon>Bacteria</taxon>
        <taxon>Bacillati</taxon>
        <taxon>Bacillota</taxon>
        <taxon>Bacilli</taxon>
        <taxon>Bacillales</taxon>
        <taxon>Paenibacillaceae</taxon>
        <taxon>Paenibacillus</taxon>
    </lineage>
</organism>
<dbReference type="SUPFAM" id="SSF53448">
    <property type="entry name" value="Nucleotide-diphospho-sugar transferases"/>
    <property type="match status" value="1"/>
</dbReference>
<evidence type="ECO:0000259" key="6">
    <source>
        <dbReference type="Pfam" id="PF00535"/>
    </source>
</evidence>
<dbReference type="CDD" id="cd04186">
    <property type="entry name" value="GT_2_like_c"/>
    <property type="match status" value="1"/>
</dbReference>
<accession>A0A1G5HQ91</accession>
<sequence length="548" mass="60554">MKKSEIQPHRVRKNNQSNSQQSSQLRVGAQLSGSHPHRKGTSAKILLHAADGRNRRNASRKGKRSHRILRNTKLYKQGYNRGYEDGVLQGQNSFGIVFEGVSIIIPTYNQRDYVLQCVSSIEKHTPAPYEIIVVDNASQDGTADALLRKGGMVRVAALEKNRGFAGGVNQGLMMAKGRHIVVLNNDTLVTPGWLENMMTCLNSDPQIGVVGPVTNYIGGDQQIEVPYREVEDMWSFAANQNRPDPEKHRVTDRLVGFCWLFSRDLFERAGYLDEGYAVGNFEDDDWIVRVRMLGYRLAVAGDAFIHHFGSVSMKALGEQDFNTVNKGNEQFYSQKWGDPQALIAETSRLAQTPHSDPQTRSQANVSSLAAKGDLRQRAAGSSSVNSPATSPLRRSSDFYPEGAFLVDLKGDVYVLRSGQRRKLNIPVPRGISPVLVAKPDLLGIPAGEPLVSAGDIRNGSFEPDFPLAVISPDPGVAPTDLSIVSVADTPEVWYLVTEGKRRKFVSTYAAERWGISSRHVHQISTEQLHSIPEGWPIIAPPQLLNKDL</sequence>
<comment type="pathway">
    <text evidence="1">Cell wall biogenesis; cell wall polysaccharide biosynthesis.</text>
</comment>
<dbReference type="RefSeq" id="WP_090919359.1">
    <property type="nucleotide sequence ID" value="NZ_FMVM01000007.1"/>
</dbReference>
<gene>
    <name evidence="7" type="ORF">SAMN05720606_107137</name>
</gene>
<dbReference type="InterPro" id="IPR001173">
    <property type="entry name" value="Glyco_trans_2-like"/>
</dbReference>
<feature type="compositionally biased region" description="Low complexity" evidence="5">
    <location>
        <begin position="14"/>
        <end position="24"/>
    </location>
</feature>
<keyword evidence="8" id="KW-1185">Reference proteome</keyword>
<dbReference type="AlphaFoldDB" id="A0A1G5HQ91"/>